<dbReference type="GO" id="GO:0006313">
    <property type="term" value="P:DNA transposition"/>
    <property type="evidence" value="ECO:0007669"/>
    <property type="project" value="InterPro"/>
</dbReference>
<dbReference type="InterPro" id="IPR009057">
    <property type="entry name" value="Homeodomain-like_sf"/>
</dbReference>
<dbReference type="RefSeq" id="WP_075175678.1">
    <property type="nucleotide sequence ID" value="NZ_JABERL010000026.1"/>
</dbReference>
<sequence>MALDTFIDTEQTTERTRRIFATEFKQHLVELCLQPDTSVAKVAMQHQVNANLLHKWIRQSRSMVPALKSPPSPQTDFLPVILHPTPVKQEAPPPPVPEKNAVAHIRIPLHKEQGSARDQMIEIDWPVESAKELLPLLRGLIK</sequence>
<comment type="similarity">
    <text evidence="1">Belongs to the transposase 8 family.</text>
</comment>
<dbReference type="Proteomes" id="UP000569202">
    <property type="component" value="Unassembled WGS sequence"/>
</dbReference>
<comment type="caution">
    <text evidence="2">The sequence shown here is derived from an EMBL/GenBank/DDBJ whole genome shotgun (WGS) entry which is preliminary data.</text>
</comment>
<evidence type="ECO:0000313" key="3">
    <source>
        <dbReference type="Proteomes" id="UP000569202"/>
    </source>
</evidence>
<organism evidence="2 3">
    <name type="scientific">Acinetobacter terrae</name>
    <dbReference type="NCBI Taxonomy" id="2731247"/>
    <lineage>
        <taxon>Bacteria</taxon>
        <taxon>Pseudomonadati</taxon>
        <taxon>Pseudomonadota</taxon>
        <taxon>Gammaproteobacteria</taxon>
        <taxon>Moraxellales</taxon>
        <taxon>Moraxellaceae</taxon>
        <taxon>Acinetobacter</taxon>
        <taxon>Acinetobacter Taxon 24</taxon>
    </lineage>
</organism>
<accession>A0A7Y2RG10</accession>
<dbReference type="InterPro" id="IPR002514">
    <property type="entry name" value="Transposase_8"/>
</dbReference>
<dbReference type="SUPFAM" id="SSF46689">
    <property type="entry name" value="Homeodomain-like"/>
    <property type="match status" value="1"/>
</dbReference>
<name>A0A7Y2RG10_9GAMM</name>
<dbReference type="AlphaFoldDB" id="A0A7Y2RG10"/>
<dbReference type="EMBL" id="JABERL010000026">
    <property type="protein sequence ID" value="NNH78106.1"/>
    <property type="molecule type" value="Genomic_DNA"/>
</dbReference>
<dbReference type="NCBIfam" id="NF047595">
    <property type="entry name" value="IS66_ISRel24_TnpA"/>
    <property type="match status" value="1"/>
</dbReference>
<evidence type="ECO:0000313" key="2">
    <source>
        <dbReference type="EMBL" id="NNH78106.1"/>
    </source>
</evidence>
<gene>
    <name evidence="2" type="ORF">HLH17_10600</name>
</gene>
<proteinExistence type="inferred from homology"/>
<dbReference type="Pfam" id="PF01527">
    <property type="entry name" value="HTH_Tnp_1"/>
    <property type="match status" value="1"/>
</dbReference>
<protein>
    <recommendedName>
        <fullName evidence="4">Transposase</fullName>
    </recommendedName>
</protein>
<dbReference type="GO" id="GO:0004803">
    <property type="term" value="F:transposase activity"/>
    <property type="evidence" value="ECO:0007669"/>
    <property type="project" value="InterPro"/>
</dbReference>
<dbReference type="GO" id="GO:0003677">
    <property type="term" value="F:DNA binding"/>
    <property type="evidence" value="ECO:0007669"/>
    <property type="project" value="InterPro"/>
</dbReference>
<reference evidence="2 3" key="1">
    <citation type="submission" date="2020-04" db="EMBL/GenBank/DDBJ databases">
        <title>Acinetobacter Taxon 24.</title>
        <authorList>
            <person name="Nemec A."/>
            <person name="Radolfova-Krizova L."/>
            <person name="Higgins P.G."/>
            <person name="Spanelova P."/>
        </authorList>
    </citation>
    <scope>NUCLEOTIDE SEQUENCE [LARGE SCALE GENOMIC DNA]</scope>
    <source>
        <strain evidence="2 3">ANC 5380</strain>
    </source>
</reference>
<evidence type="ECO:0000256" key="1">
    <source>
        <dbReference type="ARBA" id="ARBA00009964"/>
    </source>
</evidence>
<evidence type="ECO:0008006" key="4">
    <source>
        <dbReference type="Google" id="ProtNLM"/>
    </source>
</evidence>